<evidence type="ECO:0000259" key="12">
    <source>
        <dbReference type="Pfam" id="PF12774"/>
    </source>
</evidence>
<keyword evidence="2" id="KW-0963">Cytoplasm</keyword>
<dbReference type="Pfam" id="PF12774">
    <property type="entry name" value="AAA_6"/>
    <property type="match status" value="1"/>
</dbReference>
<keyword evidence="14" id="KW-1185">Reference proteome</keyword>
<dbReference type="GO" id="GO:0051959">
    <property type="term" value="F:dynein light intermediate chain binding"/>
    <property type="evidence" value="ECO:0007669"/>
    <property type="project" value="InterPro"/>
</dbReference>
<keyword evidence="10" id="KW-0206">Cytoskeleton</keyword>
<organism evidence="13 14">
    <name type="scientific">Haematococcus lacustris</name>
    <name type="common">Green alga</name>
    <name type="synonym">Haematococcus pluvialis</name>
    <dbReference type="NCBI Taxonomy" id="44745"/>
    <lineage>
        <taxon>Eukaryota</taxon>
        <taxon>Viridiplantae</taxon>
        <taxon>Chlorophyta</taxon>
        <taxon>core chlorophytes</taxon>
        <taxon>Chlorophyceae</taxon>
        <taxon>CS clade</taxon>
        <taxon>Chlamydomonadales</taxon>
        <taxon>Haematococcaceae</taxon>
        <taxon>Haematococcus</taxon>
    </lineage>
</organism>
<evidence type="ECO:0000256" key="6">
    <source>
        <dbReference type="ARBA" id="ARBA00023017"/>
    </source>
</evidence>
<keyword evidence="3" id="KW-0493">Microtubule</keyword>
<dbReference type="SUPFAM" id="SSF52540">
    <property type="entry name" value="P-loop containing nucleoside triphosphate hydrolases"/>
    <property type="match status" value="1"/>
</dbReference>
<dbReference type="GO" id="GO:0007018">
    <property type="term" value="P:microtubule-based movement"/>
    <property type="evidence" value="ECO:0007669"/>
    <property type="project" value="InterPro"/>
</dbReference>
<evidence type="ECO:0000313" key="13">
    <source>
        <dbReference type="EMBL" id="GFH22802.1"/>
    </source>
</evidence>
<dbReference type="Proteomes" id="UP000485058">
    <property type="component" value="Unassembled WGS sequence"/>
</dbReference>
<dbReference type="GO" id="GO:0030286">
    <property type="term" value="C:dynein complex"/>
    <property type="evidence" value="ECO:0007669"/>
    <property type="project" value="UniProtKB-KW"/>
</dbReference>
<dbReference type="AlphaFoldDB" id="A0A6A0A1E8"/>
<dbReference type="PANTHER" id="PTHR46961">
    <property type="entry name" value="DYNEIN HEAVY CHAIN 1, AXONEMAL-LIKE PROTEIN"/>
    <property type="match status" value="1"/>
</dbReference>
<evidence type="ECO:0000256" key="10">
    <source>
        <dbReference type="ARBA" id="ARBA00023212"/>
    </source>
</evidence>
<dbReference type="GO" id="GO:0045505">
    <property type="term" value="F:dynein intermediate chain binding"/>
    <property type="evidence" value="ECO:0007669"/>
    <property type="project" value="InterPro"/>
</dbReference>
<comment type="caution">
    <text evidence="13">The sequence shown here is derived from an EMBL/GenBank/DDBJ whole genome shotgun (WGS) entry which is preliminary data.</text>
</comment>
<feature type="domain" description="Dynein heavy chain hydrolytic ATP-binding dynein motor region" evidence="12">
    <location>
        <begin position="49"/>
        <end position="222"/>
    </location>
</feature>
<keyword evidence="8" id="KW-0969">Cilium</keyword>
<dbReference type="InterPro" id="IPR027417">
    <property type="entry name" value="P-loop_NTPase"/>
</dbReference>
<protein>
    <recommendedName>
        <fullName evidence="12">Dynein heavy chain hydrolytic ATP-binding dynein motor region domain-containing protein</fullName>
    </recommendedName>
</protein>
<dbReference type="FunFam" id="3.40.50.300:FF:000044">
    <property type="entry name" value="Dynein heavy chain 5, axonemal"/>
    <property type="match status" value="1"/>
</dbReference>
<gene>
    <name evidence="13" type="ORF">HaLaN_20318</name>
</gene>
<sequence>MHQKESTEDLLKKKIKDPTDFEWAKQVRFYWREDKDTVIISICDVDFEYSFEYLGVKERLVITPLTDICYITLSQALGMFLGGAPAGPAGTGKTETTKDLGSTLGKYVVVFNCSDQMDYKGMGKIYKGLAQSGLWGCFDEFNRINLDVLSVCAQQVYCILSAIRERKKSFVFTDGSVVSLDARVGFFITMNPGYAGRQELPENLKALFRGVTMMVPNRQIIMK</sequence>
<reference evidence="13 14" key="1">
    <citation type="submission" date="2020-02" db="EMBL/GenBank/DDBJ databases">
        <title>Draft genome sequence of Haematococcus lacustris strain NIES-144.</title>
        <authorList>
            <person name="Morimoto D."/>
            <person name="Nakagawa S."/>
            <person name="Yoshida T."/>
            <person name="Sawayama S."/>
        </authorList>
    </citation>
    <scope>NUCLEOTIDE SEQUENCE [LARGE SCALE GENOMIC DNA]</scope>
    <source>
        <strain evidence="13 14">NIES-144</strain>
    </source>
</reference>
<evidence type="ECO:0000256" key="7">
    <source>
        <dbReference type="ARBA" id="ARBA00023054"/>
    </source>
</evidence>
<dbReference type="InterPro" id="IPR026983">
    <property type="entry name" value="DHC"/>
</dbReference>
<keyword evidence="7" id="KW-0175">Coiled coil</keyword>
<keyword evidence="4" id="KW-0547">Nucleotide-binding</keyword>
<keyword evidence="9" id="KW-0505">Motor protein</keyword>
<keyword evidence="6" id="KW-0243">Dynein</keyword>
<evidence type="ECO:0000256" key="11">
    <source>
        <dbReference type="ARBA" id="ARBA00023273"/>
    </source>
</evidence>
<dbReference type="GO" id="GO:0005524">
    <property type="term" value="F:ATP binding"/>
    <property type="evidence" value="ECO:0007669"/>
    <property type="project" value="UniProtKB-KW"/>
</dbReference>
<evidence type="ECO:0000313" key="14">
    <source>
        <dbReference type="Proteomes" id="UP000485058"/>
    </source>
</evidence>
<keyword evidence="11" id="KW-0966">Cell projection</keyword>
<keyword evidence="5" id="KW-0067">ATP-binding</keyword>
<dbReference type="GO" id="GO:0005930">
    <property type="term" value="C:axoneme"/>
    <property type="evidence" value="ECO:0007669"/>
    <property type="project" value="UniProtKB-SubCell"/>
</dbReference>
<comment type="subcellular location">
    <subcellularLocation>
        <location evidence="1">Cytoplasm</location>
        <location evidence="1">Cytoskeleton</location>
        <location evidence="1">Cilium axoneme</location>
    </subcellularLocation>
</comment>
<evidence type="ECO:0000256" key="8">
    <source>
        <dbReference type="ARBA" id="ARBA00023069"/>
    </source>
</evidence>
<dbReference type="PANTHER" id="PTHR46961:SF19">
    <property type="entry name" value="DYNEIN HEAVY CHAIN 5, AXONEMAL"/>
    <property type="match status" value="1"/>
</dbReference>
<evidence type="ECO:0000256" key="4">
    <source>
        <dbReference type="ARBA" id="ARBA00022741"/>
    </source>
</evidence>
<evidence type="ECO:0000256" key="3">
    <source>
        <dbReference type="ARBA" id="ARBA00022701"/>
    </source>
</evidence>
<dbReference type="InterPro" id="IPR035699">
    <property type="entry name" value="AAA_6"/>
</dbReference>
<feature type="non-terminal residue" evidence="13">
    <location>
        <position position="223"/>
    </location>
</feature>
<dbReference type="Gene3D" id="1.20.58.1120">
    <property type="match status" value="1"/>
</dbReference>
<accession>A0A6A0A1E8</accession>
<evidence type="ECO:0000256" key="1">
    <source>
        <dbReference type="ARBA" id="ARBA00004430"/>
    </source>
</evidence>
<proteinExistence type="predicted"/>
<evidence type="ECO:0000256" key="5">
    <source>
        <dbReference type="ARBA" id="ARBA00022840"/>
    </source>
</evidence>
<evidence type="ECO:0000256" key="9">
    <source>
        <dbReference type="ARBA" id="ARBA00023175"/>
    </source>
</evidence>
<dbReference type="EMBL" id="BLLF01002126">
    <property type="protein sequence ID" value="GFH22802.1"/>
    <property type="molecule type" value="Genomic_DNA"/>
</dbReference>
<name>A0A6A0A1E8_HAELA</name>
<dbReference type="Gene3D" id="3.40.50.300">
    <property type="entry name" value="P-loop containing nucleotide triphosphate hydrolases"/>
    <property type="match status" value="1"/>
</dbReference>
<dbReference type="GO" id="GO:0005874">
    <property type="term" value="C:microtubule"/>
    <property type="evidence" value="ECO:0007669"/>
    <property type="project" value="UniProtKB-KW"/>
</dbReference>
<evidence type="ECO:0000256" key="2">
    <source>
        <dbReference type="ARBA" id="ARBA00022490"/>
    </source>
</evidence>